<feature type="compositionally biased region" description="Basic and acidic residues" evidence="1">
    <location>
        <begin position="31"/>
        <end position="44"/>
    </location>
</feature>
<dbReference type="Proteomes" id="UP001365542">
    <property type="component" value="Unassembled WGS sequence"/>
</dbReference>
<organism evidence="3 4">
    <name type="scientific">Orbilia ellipsospora</name>
    <dbReference type="NCBI Taxonomy" id="2528407"/>
    <lineage>
        <taxon>Eukaryota</taxon>
        <taxon>Fungi</taxon>
        <taxon>Dikarya</taxon>
        <taxon>Ascomycota</taxon>
        <taxon>Pezizomycotina</taxon>
        <taxon>Orbiliomycetes</taxon>
        <taxon>Orbiliales</taxon>
        <taxon>Orbiliaceae</taxon>
        <taxon>Orbilia</taxon>
    </lineage>
</organism>
<feature type="transmembrane region" description="Helical" evidence="2">
    <location>
        <begin position="77"/>
        <end position="97"/>
    </location>
</feature>
<feature type="compositionally biased region" description="Pro residues" evidence="1">
    <location>
        <begin position="353"/>
        <end position="362"/>
    </location>
</feature>
<feature type="transmembrane region" description="Helical" evidence="2">
    <location>
        <begin position="264"/>
        <end position="285"/>
    </location>
</feature>
<evidence type="ECO:0000256" key="1">
    <source>
        <dbReference type="SAM" id="MobiDB-lite"/>
    </source>
</evidence>
<evidence type="ECO:0008006" key="5">
    <source>
        <dbReference type="Google" id="ProtNLM"/>
    </source>
</evidence>
<keyword evidence="4" id="KW-1185">Reference proteome</keyword>
<sequence length="372" mass="41102">MHIFAAIKESYQPVRLIHPSRFSVSKAPRPPRREGLHNFHEENLQPRTARGNKRQSKAPNLYSLSFPFLDPAYPRQLIGVTEIPHCDIFIFICIYLLKYIYRNFFFKMSGPGAAFTLIRAFEIIVSIIALGVSGFVAGYPTFSAGSAGGAVAAYLWPAWVAFVTALFVLVGAITILACKRTTATSLGRSVGVLVTDIISVIFLIVSVAGFATVFRVVLESSVSALTSYDSYYSDYYSDYGYSDYSDYYYLGIDLAWYNCIKADMALIVILFILALGAIIVSAIEVHRVQTKGPMPVQTHPHYGPGPQPTYIVGIQPAYVAADHGDAEMTMGPPPFQTINNTGLQNPQQAYHYPPQPMSPPPQQVQVYAPKMQ</sequence>
<feature type="transmembrane region" description="Helical" evidence="2">
    <location>
        <begin position="117"/>
        <end position="142"/>
    </location>
</feature>
<feature type="region of interest" description="Disordered" evidence="1">
    <location>
        <begin position="339"/>
        <end position="372"/>
    </location>
</feature>
<evidence type="ECO:0000313" key="3">
    <source>
        <dbReference type="EMBL" id="KAK6544281.1"/>
    </source>
</evidence>
<name>A0AAV9XS32_9PEZI</name>
<feature type="transmembrane region" description="Helical" evidence="2">
    <location>
        <begin position="190"/>
        <end position="218"/>
    </location>
</feature>
<feature type="transmembrane region" description="Helical" evidence="2">
    <location>
        <begin position="154"/>
        <end position="178"/>
    </location>
</feature>
<feature type="compositionally biased region" description="Polar residues" evidence="1">
    <location>
        <begin position="339"/>
        <end position="348"/>
    </location>
</feature>
<keyword evidence="2" id="KW-1133">Transmembrane helix</keyword>
<gene>
    <name evidence="3" type="ORF">TWF694_000983</name>
</gene>
<accession>A0AAV9XS32</accession>
<reference evidence="3 4" key="1">
    <citation type="submission" date="2019-10" db="EMBL/GenBank/DDBJ databases">
        <authorList>
            <person name="Palmer J.M."/>
        </authorList>
    </citation>
    <scope>NUCLEOTIDE SEQUENCE [LARGE SCALE GENOMIC DNA]</scope>
    <source>
        <strain evidence="3 4">TWF694</strain>
    </source>
</reference>
<dbReference type="EMBL" id="JAVHJO010000001">
    <property type="protein sequence ID" value="KAK6544281.1"/>
    <property type="molecule type" value="Genomic_DNA"/>
</dbReference>
<evidence type="ECO:0000256" key="2">
    <source>
        <dbReference type="SAM" id="Phobius"/>
    </source>
</evidence>
<protein>
    <recommendedName>
        <fullName evidence="5">MARVEL domain-containing protein</fullName>
    </recommendedName>
</protein>
<dbReference type="AlphaFoldDB" id="A0AAV9XS32"/>
<comment type="caution">
    <text evidence="3">The sequence shown here is derived from an EMBL/GenBank/DDBJ whole genome shotgun (WGS) entry which is preliminary data.</text>
</comment>
<evidence type="ECO:0000313" key="4">
    <source>
        <dbReference type="Proteomes" id="UP001365542"/>
    </source>
</evidence>
<keyword evidence="2" id="KW-0472">Membrane</keyword>
<feature type="region of interest" description="Disordered" evidence="1">
    <location>
        <begin position="23"/>
        <end position="56"/>
    </location>
</feature>
<proteinExistence type="predicted"/>
<keyword evidence="2" id="KW-0812">Transmembrane</keyword>